<name>A0A6G0WYJ9_9STRA</name>
<evidence type="ECO:0000313" key="1">
    <source>
        <dbReference type="EMBL" id="KAF0732595.1"/>
    </source>
</evidence>
<dbReference type="AlphaFoldDB" id="A0A6G0WYJ9"/>
<sequence length="83" mass="9329">MTYMQRRRGEYPFVQERKMLQVPSATVCCHEFQSQVAIHRVVPGQIQAIPLPELSKAWRLSCNIPVTGLSSNDIQVVLSSVAC</sequence>
<gene>
    <name evidence="1" type="ORF">Ae201684_010303</name>
</gene>
<reference evidence="1 2" key="1">
    <citation type="submission" date="2019-07" db="EMBL/GenBank/DDBJ databases">
        <title>Genomics analysis of Aphanomyces spp. identifies a new class of oomycete effector associated with host adaptation.</title>
        <authorList>
            <person name="Gaulin E."/>
        </authorList>
    </citation>
    <scope>NUCLEOTIDE SEQUENCE [LARGE SCALE GENOMIC DNA]</scope>
    <source>
        <strain evidence="1 2">ATCC 201684</strain>
    </source>
</reference>
<comment type="caution">
    <text evidence="1">The sequence shown here is derived from an EMBL/GenBank/DDBJ whole genome shotgun (WGS) entry which is preliminary data.</text>
</comment>
<organism evidence="1 2">
    <name type="scientific">Aphanomyces euteiches</name>
    <dbReference type="NCBI Taxonomy" id="100861"/>
    <lineage>
        <taxon>Eukaryota</taxon>
        <taxon>Sar</taxon>
        <taxon>Stramenopiles</taxon>
        <taxon>Oomycota</taxon>
        <taxon>Saprolegniomycetes</taxon>
        <taxon>Saprolegniales</taxon>
        <taxon>Verrucalvaceae</taxon>
        <taxon>Aphanomyces</taxon>
    </lineage>
</organism>
<evidence type="ECO:0000313" key="2">
    <source>
        <dbReference type="Proteomes" id="UP000481153"/>
    </source>
</evidence>
<proteinExistence type="predicted"/>
<accession>A0A6G0WYJ9</accession>
<dbReference type="EMBL" id="VJMJ01000130">
    <property type="protein sequence ID" value="KAF0732595.1"/>
    <property type="molecule type" value="Genomic_DNA"/>
</dbReference>
<protein>
    <submittedName>
        <fullName evidence="1">Uncharacterized protein</fullName>
    </submittedName>
</protein>
<keyword evidence="2" id="KW-1185">Reference proteome</keyword>
<dbReference type="Proteomes" id="UP000481153">
    <property type="component" value="Unassembled WGS sequence"/>
</dbReference>